<evidence type="ECO:0000313" key="3">
    <source>
        <dbReference type="Proteomes" id="UP000317318"/>
    </source>
</evidence>
<protein>
    <submittedName>
        <fullName evidence="2">Uncharacterized protein</fullName>
    </submittedName>
</protein>
<accession>A0A517R1Q0</accession>
<dbReference type="AlphaFoldDB" id="A0A517R1Q0"/>
<dbReference type="EMBL" id="CP036268">
    <property type="protein sequence ID" value="QDT37798.1"/>
    <property type="molecule type" value="Genomic_DNA"/>
</dbReference>
<gene>
    <name evidence="2" type="ORF">Pan189_21800</name>
</gene>
<feature type="region of interest" description="Disordered" evidence="1">
    <location>
        <begin position="57"/>
        <end position="81"/>
    </location>
</feature>
<feature type="compositionally biased region" description="Polar residues" evidence="1">
    <location>
        <begin position="62"/>
        <end position="72"/>
    </location>
</feature>
<dbReference type="KEGG" id="svp:Pan189_21800"/>
<organism evidence="2 3">
    <name type="scientific">Stratiformator vulcanicus</name>
    <dbReference type="NCBI Taxonomy" id="2527980"/>
    <lineage>
        <taxon>Bacteria</taxon>
        <taxon>Pseudomonadati</taxon>
        <taxon>Planctomycetota</taxon>
        <taxon>Planctomycetia</taxon>
        <taxon>Planctomycetales</taxon>
        <taxon>Planctomycetaceae</taxon>
        <taxon>Stratiformator</taxon>
    </lineage>
</organism>
<keyword evidence="3" id="KW-1185">Reference proteome</keyword>
<reference evidence="2 3" key="1">
    <citation type="submission" date="2019-02" db="EMBL/GenBank/DDBJ databases">
        <title>Deep-cultivation of Planctomycetes and their phenomic and genomic characterization uncovers novel biology.</title>
        <authorList>
            <person name="Wiegand S."/>
            <person name="Jogler M."/>
            <person name="Boedeker C."/>
            <person name="Pinto D."/>
            <person name="Vollmers J."/>
            <person name="Rivas-Marin E."/>
            <person name="Kohn T."/>
            <person name="Peeters S.H."/>
            <person name="Heuer A."/>
            <person name="Rast P."/>
            <person name="Oberbeckmann S."/>
            <person name="Bunk B."/>
            <person name="Jeske O."/>
            <person name="Meyerdierks A."/>
            <person name="Storesund J.E."/>
            <person name="Kallscheuer N."/>
            <person name="Luecker S."/>
            <person name="Lage O.M."/>
            <person name="Pohl T."/>
            <person name="Merkel B.J."/>
            <person name="Hornburger P."/>
            <person name="Mueller R.-W."/>
            <person name="Bruemmer F."/>
            <person name="Labrenz M."/>
            <person name="Spormann A.M."/>
            <person name="Op den Camp H."/>
            <person name="Overmann J."/>
            <person name="Amann R."/>
            <person name="Jetten M.S.M."/>
            <person name="Mascher T."/>
            <person name="Medema M.H."/>
            <person name="Devos D.P."/>
            <person name="Kaster A.-K."/>
            <person name="Ovreas L."/>
            <person name="Rohde M."/>
            <person name="Galperin M.Y."/>
            <person name="Jogler C."/>
        </authorList>
    </citation>
    <scope>NUCLEOTIDE SEQUENCE [LARGE SCALE GENOMIC DNA]</scope>
    <source>
        <strain evidence="2 3">Pan189</strain>
    </source>
</reference>
<evidence type="ECO:0000313" key="2">
    <source>
        <dbReference type="EMBL" id="QDT37798.1"/>
    </source>
</evidence>
<dbReference type="Proteomes" id="UP000317318">
    <property type="component" value="Chromosome"/>
</dbReference>
<name>A0A517R1Q0_9PLAN</name>
<proteinExistence type="predicted"/>
<sequence>MRIQNTANIANFNTAAINFATVAGADTVHRVDLSVHRYPGKRPLCRSKCLCLSRPDMPESMPSDQPRSWQRSRLSEGSVGRGMERSLQAGWGRLAILASPSMN</sequence>
<evidence type="ECO:0000256" key="1">
    <source>
        <dbReference type="SAM" id="MobiDB-lite"/>
    </source>
</evidence>